<dbReference type="Proteomes" id="UP000244240">
    <property type="component" value="Unassembled WGS sequence"/>
</dbReference>
<evidence type="ECO:0000256" key="5">
    <source>
        <dbReference type="ARBA" id="ARBA00023136"/>
    </source>
</evidence>
<dbReference type="GO" id="GO:0020037">
    <property type="term" value="F:heme binding"/>
    <property type="evidence" value="ECO:0007669"/>
    <property type="project" value="InterPro"/>
</dbReference>
<keyword evidence="2 6" id="KW-0812">Transmembrane</keyword>
<comment type="subcellular location">
    <subcellularLocation>
        <location evidence="1">Membrane</location>
        <topology evidence="1">Multi-pass membrane protein</topology>
    </subcellularLocation>
</comment>
<organism evidence="8 9">
    <name type="scientific">Melghirimyces profundicolus</name>
    <dbReference type="NCBI Taxonomy" id="1242148"/>
    <lineage>
        <taxon>Bacteria</taxon>
        <taxon>Bacillati</taxon>
        <taxon>Bacillota</taxon>
        <taxon>Bacilli</taxon>
        <taxon>Bacillales</taxon>
        <taxon>Thermoactinomycetaceae</taxon>
        <taxon>Melghirimyces</taxon>
    </lineage>
</organism>
<dbReference type="PANTHER" id="PTHR30071:SF1">
    <property type="entry name" value="CYTOCHROME B_B6 PROTEIN-RELATED"/>
    <property type="match status" value="1"/>
</dbReference>
<feature type="transmembrane region" description="Helical" evidence="6">
    <location>
        <begin position="306"/>
        <end position="330"/>
    </location>
</feature>
<evidence type="ECO:0000256" key="2">
    <source>
        <dbReference type="ARBA" id="ARBA00022692"/>
    </source>
</evidence>
<accession>A0A2T6BUZ0</accession>
<sequence length="400" mass="44709">MIKVMEYSLLATFFFYLLSTVAFVMAVTGKGSRAGKEVHTRLWGRRGIALAIGGVALHVLFIVSRVLVGGHFTSNLFEFTAFLCFAIVSSFIILYLIYRTITLGAFVMPLGVIMLAYASVFPRDVEPLIPALQSYWLHIHVTTVALGEGALAVGFVAGLIYLIRWVGENPHSATATWLEVILAIILMVVGFVLSSFIFGAMDYQAAFQHNFEGRMVVQEYRMPAFVGPHEGVTLQADSFLGWKEPLMEAPSWMKGEEAAKKLNSVIWSVLSGLLLYGLLRGILRKRVYEILHPLVKSLHLETVDEISYRAIAIGYPIFTLGGLIFAMIWAHEAWGRFWGWDPKETWALITWLFYSAYLHLRLSRGWHGLKSSWMAVGGFVVILINLIAINLVIAGLHSYA</sequence>
<feature type="transmembrane region" description="Helical" evidence="6">
    <location>
        <begin position="6"/>
        <end position="27"/>
    </location>
</feature>
<feature type="transmembrane region" description="Helical" evidence="6">
    <location>
        <begin position="48"/>
        <end position="67"/>
    </location>
</feature>
<keyword evidence="3" id="KW-0201">Cytochrome c-type biogenesis</keyword>
<name>A0A2T6BUZ0_9BACL</name>
<gene>
    <name evidence="8" type="ORF">C8P63_1103</name>
</gene>
<dbReference type="GO" id="GO:0017004">
    <property type="term" value="P:cytochrome complex assembly"/>
    <property type="evidence" value="ECO:0007669"/>
    <property type="project" value="UniProtKB-KW"/>
</dbReference>
<feature type="transmembrane region" description="Helical" evidence="6">
    <location>
        <begin position="135"/>
        <end position="163"/>
    </location>
</feature>
<dbReference type="PANTHER" id="PTHR30071">
    <property type="entry name" value="HEME EXPORTER PROTEIN C"/>
    <property type="match status" value="1"/>
</dbReference>
<feature type="transmembrane region" description="Helical" evidence="6">
    <location>
        <begin position="374"/>
        <end position="396"/>
    </location>
</feature>
<dbReference type="InterPro" id="IPR045062">
    <property type="entry name" value="Cyt_c_biogenesis_CcsA/CcmC"/>
</dbReference>
<comment type="caution">
    <text evidence="8">The sequence shown here is derived from an EMBL/GenBank/DDBJ whole genome shotgun (WGS) entry which is preliminary data.</text>
</comment>
<keyword evidence="4 6" id="KW-1133">Transmembrane helix</keyword>
<dbReference type="GO" id="GO:0005886">
    <property type="term" value="C:plasma membrane"/>
    <property type="evidence" value="ECO:0007669"/>
    <property type="project" value="TreeGrafter"/>
</dbReference>
<feature type="domain" description="Cytochrome c assembly protein" evidence="7">
    <location>
        <begin position="289"/>
        <end position="397"/>
    </location>
</feature>
<feature type="transmembrane region" description="Helical" evidence="6">
    <location>
        <begin position="175"/>
        <end position="198"/>
    </location>
</feature>
<dbReference type="InterPro" id="IPR017562">
    <property type="entry name" value="Cyt_c_biogenesis_CcsA"/>
</dbReference>
<feature type="transmembrane region" description="Helical" evidence="6">
    <location>
        <begin position="105"/>
        <end position="123"/>
    </location>
</feature>
<proteinExistence type="predicted"/>
<dbReference type="AlphaFoldDB" id="A0A2T6BUZ0"/>
<keyword evidence="9" id="KW-1185">Reference proteome</keyword>
<feature type="transmembrane region" description="Helical" evidence="6">
    <location>
        <begin position="345"/>
        <end position="362"/>
    </location>
</feature>
<evidence type="ECO:0000259" key="7">
    <source>
        <dbReference type="Pfam" id="PF01578"/>
    </source>
</evidence>
<dbReference type="NCBIfam" id="TIGR03144">
    <property type="entry name" value="cytochr_II_ccsB"/>
    <property type="match status" value="1"/>
</dbReference>
<reference evidence="8 9" key="1">
    <citation type="submission" date="2018-04" db="EMBL/GenBank/DDBJ databases">
        <title>Genomic Encyclopedia of Archaeal and Bacterial Type Strains, Phase II (KMG-II): from individual species to whole genera.</title>
        <authorList>
            <person name="Goeker M."/>
        </authorList>
    </citation>
    <scope>NUCLEOTIDE SEQUENCE [LARGE SCALE GENOMIC DNA]</scope>
    <source>
        <strain evidence="8 9">DSM 45787</strain>
    </source>
</reference>
<protein>
    <submittedName>
        <fullName evidence="8">Cytochrome c-type biogenesis protein CcsB</fullName>
    </submittedName>
</protein>
<dbReference type="EMBL" id="QBKR01000010">
    <property type="protein sequence ID" value="PTX59862.1"/>
    <property type="molecule type" value="Genomic_DNA"/>
</dbReference>
<evidence type="ECO:0000256" key="4">
    <source>
        <dbReference type="ARBA" id="ARBA00022989"/>
    </source>
</evidence>
<feature type="transmembrane region" description="Helical" evidence="6">
    <location>
        <begin position="79"/>
        <end position="98"/>
    </location>
</feature>
<evidence type="ECO:0000256" key="1">
    <source>
        <dbReference type="ARBA" id="ARBA00004141"/>
    </source>
</evidence>
<evidence type="ECO:0000256" key="3">
    <source>
        <dbReference type="ARBA" id="ARBA00022748"/>
    </source>
</evidence>
<evidence type="ECO:0000313" key="9">
    <source>
        <dbReference type="Proteomes" id="UP000244240"/>
    </source>
</evidence>
<dbReference type="Pfam" id="PF01578">
    <property type="entry name" value="Cytochrom_C_asm"/>
    <property type="match status" value="1"/>
</dbReference>
<evidence type="ECO:0000256" key="6">
    <source>
        <dbReference type="SAM" id="Phobius"/>
    </source>
</evidence>
<dbReference type="InterPro" id="IPR002541">
    <property type="entry name" value="Cyt_c_assembly"/>
</dbReference>
<feature type="transmembrane region" description="Helical" evidence="6">
    <location>
        <begin position="265"/>
        <end position="283"/>
    </location>
</feature>
<dbReference type="RefSeq" id="WP_211308263.1">
    <property type="nucleotide sequence ID" value="NZ_QBKR01000010.1"/>
</dbReference>
<evidence type="ECO:0000313" key="8">
    <source>
        <dbReference type="EMBL" id="PTX59862.1"/>
    </source>
</evidence>
<keyword evidence="5 6" id="KW-0472">Membrane</keyword>